<dbReference type="Proteomes" id="UP000078550">
    <property type="component" value="Unassembled WGS sequence"/>
</dbReference>
<evidence type="ECO:0000256" key="1">
    <source>
        <dbReference type="ARBA" id="ARBA00049360"/>
    </source>
</evidence>
<dbReference type="InterPro" id="IPR043129">
    <property type="entry name" value="ATPase_NBD"/>
</dbReference>
<feature type="region of interest" description="Disordered" evidence="3">
    <location>
        <begin position="331"/>
        <end position="351"/>
    </location>
</feature>
<reference evidence="6 7" key="1">
    <citation type="submission" date="2016-05" db="EMBL/GenBank/DDBJ databases">
        <authorList>
            <person name="Naeem Raeece"/>
        </authorList>
    </citation>
    <scope>NUCLEOTIDE SEQUENCE [LARGE SCALE GENOMIC DNA]</scope>
</reference>
<evidence type="ECO:0000313" key="5">
    <source>
        <dbReference type="EMBL" id="SBT46051.1"/>
    </source>
</evidence>
<dbReference type="EMBL" id="FLRD01000137">
    <property type="protein sequence ID" value="SBT45472.1"/>
    <property type="molecule type" value="Genomic_DNA"/>
</dbReference>
<dbReference type="SUPFAM" id="SSF53067">
    <property type="entry name" value="Actin-like ATPase domain"/>
    <property type="match status" value="2"/>
</dbReference>
<evidence type="ECO:0000256" key="2">
    <source>
        <dbReference type="RuleBase" id="RU000487"/>
    </source>
</evidence>
<evidence type="ECO:0000313" key="7">
    <source>
        <dbReference type="Proteomes" id="UP000078555"/>
    </source>
</evidence>
<proteinExistence type="inferred from homology"/>
<comment type="similarity">
    <text evidence="2">Belongs to the actin family.</text>
</comment>
<evidence type="ECO:0000313" key="4">
    <source>
        <dbReference type="EMBL" id="SBT45472.1"/>
    </source>
</evidence>
<dbReference type="EMBL" id="FLRE01000181">
    <property type="protein sequence ID" value="SBT46051.1"/>
    <property type="molecule type" value="Genomic_DNA"/>
</dbReference>
<gene>
    <name evidence="4" type="ORF">POVWA1_051890</name>
    <name evidence="5" type="ORF">POVWA2_051260</name>
</gene>
<dbReference type="PANTHER" id="PTHR11937">
    <property type="entry name" value="ACTIN"/>
    <property type="match status" value="1"/>
</dbReference>
<feature type="compositionally biased region" description="Polar residues" evidence="3">
    <location>
        <begin position="368"/>
        <end position="381"/>
    </location>
</feature>
<reference evidence="5" key="2">
    <citation type="submission" date="2016-05" db="EMBL/GenBank/DDBJ databases">
        <authorList>
            <person name="Lavstsen T."/>
            <person name="Jespersen J.S."/>
        </authorList>
    </citation>
    <scope>NUCLEOTIDE SEQUENCE [LARGE SCALE GENOMIC DNA]</scope>
</reference>
<organism evidence="5 6">
    <name type="scientific">Plasmodium ovale wallikeri</name>
    <dbReference type="NCBI Taxonomy" id="864142"/>
    <lineage>
        <taxon>Eukaryota</taxon>
        <taxon>Sar</taxon>
        <taxon>Alveolata</taxon>
        <taxon>Apicomplexa</taxon>
        <taxon>Aconoidasida</taxon>
        <taxon>Haemosporida</taxon>
        <taxon>Plasmodiidae</taxon>
        <taxon>Plasmodium</taxon>
        <taxon>Plasmodium (Plasmodium)</taxon>
    </lineage>
</organism>
<dbReference type="Gene3D" id="3.90.640.10">
    <property type="entry name" value="Actin, Chain A, domain 4"/>
    <property type="match status" value="2"/>
</dbReference>
<accession>A0A1A8ZQ90</accession>
<dbReference type="Gene3D" id="3.30.420.40">
    <property type="match status" value="4"/>
</dbReference>
<protein>
    <submittedName>
        <fullName evidence="5">Actin-related protein, putative (ARP4a)</fullName>
    </submittedName>
</protein>
<evidence type="ECO:0000313" key="6">
    <source>
        <dbReference type="Proteomes" id="UP000078550"/>
    </source>
</evidence>
<dbReference type="Pfam" id="PF00022">
    <property type="entry name" value="Actin"/>
    <property type="match status" value="1"/>
</dbReference>
<evidence type="ECO:0000256" key="3">
    <source>
        <dbReference type="SAM" id="MobiDB-lite"/>
    </source>
</evidence>
<dbReference type="SMART" id="SM00268">
    <property type="entry name" value="ACTIN"/>
    <property type="match status" value="1"/>
</dbReference>
<keyword evidence="7" id="KW-1185">Reference proteome</keyword>
<sequence>MGSKNDANEALLCGGEDISALVVDLGFCTSKIGHNQEDTPRIFLNSICGERIYAEDTRTRGTERNSYSDSGGSGSSGKSGRSGKSGHSGGSGCSSNRRNVGRHGSRLKFPLNLYNRDEHVRIKPLFERDKGGTVSLNGDVFEKILEYAIEGVPVKRVYECSDEVIDPIKLGGLNLNFEDHPILLSESNIHNNKIREEITEILFEKYNVPALYFAKKAKLTSFSLGRSNSLVIDVGFSSMNINPVYEGYVLQKNAFEYNIGGDYFDKLIYEKLKRDHINIVPYFCTNGNFKKGERTTDMFRNIHSSYRKEAILDIVRYMKESVCRIRVENSTARSDTGGSGSGSGSASASGSVGGSVVGGSVGGRGNVIFNNTDNGTPSSTAKDVPNGIPPGEEYFELPDGVKINIDKYKYDIAENLFKSMPGENNFKGLPQSIINCILSSDVDIRKDLLQSIIVTGGSSQFPGLVERLLNSLKEKECFTQSVKLKVLNTTSLVESTYSSWLGGSILASLGTFQQLWVSKREFLDSGHALIFDRCF</sequence>
<dbReference type="InterPro" id="IPR004000">
    <property type="entry name" value="Actin"/>
</dbReference>
<comment type="catalytic activity">
    <reaction evidence="1">
        <text>ATP + H2O = ADP + phosphate + H(+)</text>
        <dbReference type="Rhea" id="RHEA:13065"/>
        <dbReference type="ChEBI" id="CHEBI:15377"/>
        <dbReference type="ChEBI" id="CHEBI:15378"/>
        <dbReference type="ChEBI" id="CHEBI:30616"/>
        <dbReference type="ChEBI" id="CHEBI:43474"/>
        <dbReference type="ChEBI" id="CHEBI:456216"/>
    </reaction>
</comment>
<dbReference type="Proteomes" id="UP000078555">
    <property type="component" value="Unassembled WGS sequence"/>
</dbReference>
<feature type="region of interest" description="Disordered" evidence="3">
    <location>
        <begin position="58"/>
        <end position="103"/>
    </location>
</feature>
<dbReference type="AlphaFoldDB" id="A0A1A8ZQ90"/>
<name>A0A1A8ZQ90_PLAOA</name>
<feature type="region of interest" description="Disordered" evidence="3">
    <location>
        <begin position="367"/>
        <end position="393"/>
    </location>
</feature>